<dbReference type="EMBL" id="FUYB01000005">
    <property type="protein sequence ID" value="SKA76177.1"/>
    <property type="molecule type" value="Genomic_DNA"/>
</dbReference>
<dbReference type="GO" id="GO:0003700">
    <property type="term" value="F:DNA-binding transcription factor activity"/>
    <property type="evidence" value="ECO:0007669"/>
    <property type="project" value="InterPro"/>
</dbReference>
<reference evidence="5 6" key="1">
    <citation type="submission" date="2017-02" db="EMBL/GenBank/DDBJ databases">
        <authorList>
            <person name="Peterson S.W."/>
        </authorList>
    </citation>
    <scope>NUCLEOTIDE SEQUENCE [LARGE SCALE GENOMIC DNA]</scope>
    <source>
        <strain evidence="5 6">ATCC 49788</strain>
    </source>
</reference>
<dbReference type="SUPFAM" id="SSF48008">
    <property type="entry name" value="GntR ligand-binding domain-like"/>
    <property type="match status" value="1"/>
</dbReference>
<dbReference type="Pfam" id="PF07729">
    <property type="entry name" value="FCD"/>
    <property type="match status" value="1"/>
</dbReference>
<dbReference type="Pfam" id="PF00392">
    <property type="entry name" value="GntR"/>
    <property type="match status" value="1"/>
</dbReference>
<organism evidence="5 6">
    <name type="scientific">Thiothrix eikelboomii</name>
    <dbReference type="NCBI Taxonomy" id="92487"/>
    <lineage>
        <taxon>Bacteria</taxon>
        <taxon>Pseudomonadati</taxon>
        <taxon>Pseudomonadota</taxon>
        <taxon>Gammaproteobacteria</taxon>
        <taxon>Thiotrichales</taxon>
        <taxon>Thiotrichaceae</taxon>
        <taxon>Thiothrix</taxon>
    </lineage>
</organism>
<dbReference type="InterPro" id="IPR011711">
    <property type="entry name" value="GntR_C"/>
</dbReference>
<dbReference type="InterPro" id="IPR008920">
    <property type="entry name" value="TF_FadR/GntR_C"/>
</dbReference>
<dbReference type="RefSeq" id="WP_078922102.1">
    <property type="nucleotide sequence ID" value="NZ_FUYB01000005.1"/>
</dbReference>
<dbReference type="GO" id="GO:0003677">
    <property type="term" value="F:DNA binding"/>
    <property type="evidence" value="ECO:0007669"/>
    <property type="project" value="UniProtKB-KW"/>
</dbReference>
<dbReference type="STRING" id="92487.SAMN02745130_01641"/>
<keyword evidence="3" id="KW-0804">Transcription</keyword>
<dbReference type="PANTHER" id="PTHR43537">
    <property type="entry name" value="TRANSCRIPTIONAL REGULATOR, GNTR FAMILY"/>
    <property type="match status" value="1"/>
</dbReference>
<dbReference type="InterPro" id="IPR036390">
    <property type="entry name" value="WH_DNA-bd_sf"/>
</dbReference>
<dbReference type="InterPro" id="IPR000524">
    <property type="entry name" value="Tscrpt_reg_HTH_GntR"/>
</dbReference>
<dbReference type="SMART" id="SM00345">
    <property type="entry name" value="HTH_GNTR"/>
    <property type="match status" value="1"/>
</dbReference>
<dbReference type="Proteomes" id="UP000190460">
    <property type="component" value="Unassembled WGS sequence"/>
</dbReference>
<evidence type="ECO:0000313" key="6">
    <source>
        <dbReference type="Proteomes" id="UP000190460"/>
    </source>
</evidence>
<dbReference type="AlphaFoldDB" id="A0A1T4WG50"/>
<evidence type="ECO:0000256" key="2">
    <source>
        <dbReference type="ARBA" id="ARBA00023125"/>
    </source>
</evidence>
<dbReference type="PRINTS" id="PR00035">
    <property type="entry name" value="HTHGNTR"/>
</dbReference>
<dbReference type="Gene3D" id="1.10.10.10">
    <property type="entry name" value="Winged helix-like DNA-binding domain superfamily/Winged helix DNA-binding domain"/>
    <property type="match status" value="1"/>
</dbReference>
<dbReference type="Gene3D" id="1.20.120.530">
    <property type="entry name" value="GntR ligand-binding domain-like"/>
    <property type="match status" value="1"/>
</dbReference>
<sequence>MSDVTSVSSEAEQRFQSIYQTLRTRIVLLDYVPGARLAEEQLAEEFKLSRTPIRRVLNRLEVEGLLEIRHGAGSFVTELSMPELLEVFELRMELARLIDVLAPRTPTPVLVERLTTLQHACLDIASHSHPKRRFAELNLEVFNCLMELVGNQALRQILEQLFYRTARMWPYLLAEVHVSKEAALFHSEIGESIRLLTNNNYPSFGHLYRCHLAMACQRLAAMQTIGV</sequence>
<evidence type="ECO:0000256" key="1">
    <source>
        <dbReference type="ARBA" id="ARBA00023015"/>
    </source>
</evidence>
<evidence type="ECO:0000259" key="4">
    <source>
        <dbReference type="PROSITE" id="PS50949"/>
    </source>
</evidence>
<dbReference type="InterPro" id="IPR036388">
    <property type="entry name" value="WH-like_DNA-bd_sf"/>
</dbReference>
<dbReference type="CDD" id="cd07377">
    <property type="entry name" value="WHTH_GntR"/>
    <property type="match status" value="1"/>
</dbReference>
<protein>
    <submittedName>
        <fullName evidence="5">DNA-binding transcriptional regulator, GntR family</fullName>
    </submittedName>
</protein>
<proteinExistence type="predicted"/>
<dbReference type="PANTHER" id="PTHR43537:SF45">
    <property type="entry name" value="GNTR FAMILY REGULATORY PROTEIN"/>
    <property type="match status" value="1"/>
</dbReference>
<dbReference type="SUPFAM" id="SSF46785">
    <property type="entry name" value="Winged helix' DNA-binding domain"/>
    <property type="match status" value="1"/>
</dbReference>
<dbReference type="PROSITE" id="PS50949">
    <property type="entry name" value="HTH_GNTR"/>
    <property type="match status" value="1"/>
</dbReference>
<feature type="domain" description="HTH gntR-type" evidence="4">
    <location>
        <begin position="12"/>
        <end position="79"/>
    </location>
</feature>
<evidence type="ECO:0000313" key="5">
    <source>
        <dbReference type="EMBL" id="SKA76177.1"/>
    </source>
</evidence>
<gene>
    <name evidence="5" type="ORF">SAMN02745130_01641</name>
</gene>
<evidence type="ECO:0000256" key="3">
    <source>
        <dbReference type="ARBA" id="ARBA00023163"/>
    </source>
</evidence>
<keyword evidence="1" id="KW-0805">Transcription regulation</keyword>
<name>A0A1T4WG50_9GAMM</name>
<keyword evidence="6" id="KW-1185">Reference proteome</keyword>
<dbReference type="OrthoDB" id="9799812at2"/>
<accession>A0A1T4WG50</accession>
<keyword evidence="2 5" id="KW-0238">DNA-binding</keyword>